<evidence type="ECO:0000256" key="1">
    <source>
        <dbReference type="SAM" id="Phobius"/>
    </source>
</evidence>
<protein>
    <recommendedName>
        <fullName evidence="4">Glycosyltransferase RgtA/B/C/D-like domain-containing protein</fullName>
    </recommendedName>
</protein>
<keyword evidence="3" id="KW-1185">Reference proteome</keyword>
<dbReference type="AlphaFoldDB" id="A0A433UP82"/>
<gene>
    <name evidence="2" type="ORF">DSM107003_28390</name>
</gene>
<feature type="transmembrane region" description="Helical" evidence="1">
    <location>
        <begin position="123"/>
        <end position="144"/>
    </location>
</feature>
<feature type="transmembrane region" description="Helical" evidence="1">
    <location>
        <begin position="92"/>
        <end position="114"/>
    </location>
</feature>
<evidence type="ECO:0008006" key="4">
    <source>
        <dbReference type="Google" id="ProtNLM"/>
    </source>
</evidence>
<keyword evidence="1" id="KW-0812">Transmembrane</keyword>
<accession>A0A433UP82</accession>
<dbReference type="Proteomes" id="UP000276103">
    <property type="component" value="Unassembled WGS sequence"/>
</dbReference>
<dbReference type="EMBL" id="RSCM01000009">
    <property type="protein sequence ID" value="RUS95663.1"/>
    <property type="molecule type" value="Genomic_DNA"/>
</dbReference>
<evidence type="ECO:0000313" key="3">
    <source>
        <dbReference type="Proteomes" id="UP000276103"/>
    </source>
</evidence>
<feature type="transmembrane region" description="Helical" evidence="1">
    <location>
        <begin position="47"/>
        <end position="63"/>
    </location>
</feature>
<keyword evidence="1" id="KW-1133">Transmembrane helix</keyword>
<name>A0A433UP82_ANAVA</name>
<feature type="transmembrane region" description="Helical" evidence="1">
    <location>
        <begin position="70"/>
        <end position="86"/>
    </location>
</feature>
<reference evidence="2 3" key="1">
    <citation type="journal article" date="2019" name="Genome Biol. Evol.">
        <title>Day and night: Metabolic profiles and evolutionary relationships of six axenic non-marine cyanobacteria.</title>
        <authorList>
            <person name="Will S.E."/>
            <person name="Henke P."/>
            <person name="Boedeker C."/>
            <person name="Huang S."/>
            <person name="Brinkmann H."/>
            <person name="Rohde M."/>
            <person name="Jarek M."/>
            <person name="Friedl T."/>
            <person name="Seufert S."/>
            <person name="Schumacher M."/>
            <person name="Overmann J."/>
            <person name="Neumann-Schaal M."/>
            <person name="Petersen J."/>
        </authorList>
    </citation>
    <scope>NUCLEOTIDE SEQUENCE [LARGE SCALE GENOMIC DNA]</scope>
    <source>
        <strain evidence="2 3">SAG 1403-4b</strain>
    </source>
</reference>
<comment type="caution">
    <text evidence="2">The sequence shown here is derived from an EMBL/GenBank/DDBJ whole genome shotgun (WGS) entry which is preliminary data.</text>
</comment>
<proteinExistence type="predicted"/>
<sequence length="286" mass="32994">MARARQVKINTNLIGLTQSYLSYFSPDYLFFNGDSNLRHSPPGIGELYVYELLTVVLGVFYLLKNGGNPRSILLLWLFLYPLPAALTGETSAVRSLIGSSIFSIISACGITYVIVQLKLRNKLLINTIVFFLLTFSISIFWNYYFVKYPLNSAINWDYGYREAIEYAQKSSYKCVVFSSDTDSQCFAVHGFSVLIPFYIQYPPAQYQLSPIPLSIKESRANTYSLNKYKLMPIFKHNQFNDQCLYILRPHEISTLTEKGYTWNEVHTIKDSNGTEYFKLMEISRKY</sequence>
<keyword evidence="1" id="KW-0472">Membrane</keyword>
<evidence type="ECO:0000313" key="2">
    <source>
        <dbReference type="EMBL" id="RUS95663.1"/>
    </source>
</evidence>
<organism evidence="2 3">
    <name type="scientific">Trichormus variabilis SAG 1403-4b</name>
    <dbReference type="NCBI Taxonomy" id="447716"/>
    <lineage>
        <taxon>Bacteria</taxon>
        <taxon>Bacillati</taxon>
        <taxon>Cyanobacteriota</taxon>
        <taxon>Cyanophyceae</taxon>
        <taxon>Nostocales</taxon>
        <taxon>Nostocaceae</taxon>
        <taxon>Trichormus</taxon>
    </lineage>
</organism>